<dbReference type="SUPFAM" id="SSF57701">
    <property type="entry name" value="Zn2/Cys6 DNA-binding domain"/>
    <property type="match status" value="1"/>
</dbReference>
<feature type="compositionally biased region" description="Basic and acidic residues" evidence="1">
    <location>
        <begin position="292"/>
        <end position="307"/>
    </location>
</feature>
<feature type="compositionally biased region" description="Low complexity" evidence="1">
    <location>
        <begin position="130"/>
        <end position="140"/>
    </location>
</feature>
<evidence type="ECO:0000313" key="4">
    <source>
        <dbReference type="Proteomes" id="UP001049176"/>
    </source>
</evidence>
<protein>
    <recommendedName>
        <fullName evidence="2">Zn(2)-C6 fungal-type domain-containing protein</fullName>
    </recommendedName>
</protein>
<feature type="compositionally biased region" description="Polar residues" evidence="1">
    <location>
        <begin position="208"/>
        <end position="248"/>
    </location>
</feature>
<gene>
    <name evidence="3" type="ORF">E1B28_005812</name>
</gene>
<feature type="compositionally biased region" description="Low complexity" evidence="1">
    <location>
        <begin position="185"/>
        <end position="197"/>
    </location>
</feature>
<feature type="compositionally biased region" description="Polar residues" evidence="1">
    <location>
        <begin position="12"/>
        <end position="22"/>
    </location>
</feature>
<feature type="compositionally biased region" description="Basic and acidic residues" evidence="1">
    <location>
        <begin position="1"/>
        <end position="10"/>
    </location>
</feature>
<evidence type="ECO:0000313" key="3">
    <source>
        <dbReference type="EMBL" id="KAG7095018.1"/>
    </source>
</evidence>
<dbReference type="GO" id="GO:0008270">
    <property type="term" value="F:zinc ion binding"/>
    <property type="evidence" value="ECO:0007669"/>
    <property type="project" value="InterPro"/>
</dbReference>
<feature type="region of interest" description="Disordered" evidence="1">
    <location>
        <begin position="292"/>
        <end position="337"/>
    </location>
</feature>
<sequence length="653" mass="71517">MTFDNDDKQPLDTASNSVGPGTSSLPSSLLPHLYTRPTTSRASRDSGTRTTLLSTNDGDDEAENDNEDQVKLKSDIGSGSDVKPSRRFMTAPVASALNYHPPSPSSSTLPFPSQQQQPRSHYSNGEPIATSSSGGTVSGSNASLPRTDTRQAPIRSDPAYYATASGSGFNYGQSGSYPSHPMAPSSRRLSSGRVGSGIEANAGIGYHQSVSYPPTSLSVSGMSGSPISPDSPYYQTYSDPTTSQSSGSHRPHYLPNAALPHGREWSHSSTSSMPENQISLSDVPFEACQHAVVHDRTRKRSSEDEGRPPSSSSGTTTTGIGDNTVDPEPNSKRKQKADIACDFCRGRKLRCDTKRPQCSNCASRENQVCHYKEFQRRRGPGKANKGSKVAAKPRKTSSSAATERQEVSDEHLDEVAQKRGLHTHHPPTAERETVAYTSFQHPNSGTETYFRGQNESFYTDRVAPPIRQASIFGHAQLPPLYPEQQPQYHQEFPPLPYPTASSSNRWQSSNSQPDVTVKHEPQVPIWEPPLPLHPYPPTPVDMKHETPEDDRHQARERFDARYDPYAHRGSAYPVFDEQYGSDDPRHMSSEAQVYRPVHRDSQGQFPSSASSRYGVYHSNRSGVGSHLMSNRIERHRSSSPPGEGVSLNASDVL</sequence>
<dbReference type="OrthoDB" id="39175at2759"/>
<dbReference type="EMBL" id="CM032183">
    <property type="protein sequence ID" value="KAG7095018.1"/>
    <property type="molecule type" value="Genomic_DNA"/>
</dbReference>
<dbReference type="PROSITE" id="PS00463">
    <property type="entry name" value="ZN2_CY6_FUNGAL_1"/>
    <property type="match status" value="1"/>
</dbReference>
<dbReference type="PROSITE" id="PS50048">
    <property type="entry name" value="ZN2_CY6_FUNGAL_2"/>
    <property type="match status" value="1"/>
</dbReference>
<dbReference type="Gene3D" id="4.10.240.10">
    <property type="entry name" value="Zn(2)-C6 fungal-type DNA-binding domain"/>
    <property type="match status" value="1"/>
</dbReference>
<proteinExistence type="predicted"/>
<feature type="compositionally biased region" description="Basic and acidic residues" evidence="1">
    <location>
        <begin position="403"/>
        <end position="417"/>
    </location>
</feature>
<name>A0A9P7S4G1_9AGAR</name>
<evidence type="ECO:0000259" key="2">
    <source>
        <dbReference type="PROSITE" id="PS50048"/>
    </source>
</evidence>
<keyword evidence="4" id="KW-1185">Reference proteome</keyword>
<organism evidence="3 4">
    <name type="scientific">Marasmius oreades</name>
    <name type="common">fairy-ring Marasmius</name>
    <dbReference type="NCBI Taxonomy" id="181124"/>
    <lineage>
        <taxon>Eukaryota</taxon>
        <taxon>Fungi</taxon>
        <taxon>Dikarya</taxon>
        <taxon>Basidiomycota</taxon>
        <taxon>Agaricomycotina</taxon>
        <taxon>Agaricomycetes</taxon>
        <taxon>Agaricomycetidae</taxon>
        <taxon>Agaricales</taxon>
        <taxon>Marasmiineae</taxon>
        <taxon>Marasmiaceae</taxon>
        <taxon>Marasmius</taxon>
    </lineage>
</organism>
<dbReference type="SMART" id="SM00066">
    <property type="entry name" value="GAL4"/>
    <property type="match status" value="1"/>
</dbReference>
<dbReference type="InterPro" id="IPR036864">
    <property type="entry name" value="Zn2-C6_fun-type_DNA-bd_sf"/>
</dbReference>
<dbReference type="KEGG" id="more:E1B28_005812"/>
<feature type="compositionally biased region" description="Polar residues" evidence="1">
    <location>
        <begin position="267"/>
        <end position="276"/>
    </location>
</feature>
<dbReference type="AlphaFoldDB" id="A0A9P7S4G1"/>
<dbReference type="RefSeq" id="XP_043011488.1">
    <property type="nucleotide sequence ID" value="XM_043150401.1"/>
</dbReference>
<feature type="compositionally biased region" description="Low complexity" evidence="1">
    <location>
        <begin position="23"/>
        <end position="33"/>
    </location>
</feature>
<accession>A0A9P7S4G1</accession>
<feature type="compositionally biased region" description="Low complexity" evidence="1">
    <location>
        <begin position="105"/>
        <end position="118"/>
    </location>
</feature>
<dbReference type="InterPro" id="IPR001138">
    <property type="entry name" value="Zn2Cys6_DnaBD"/>
</dbReference>
<feature type="compositionally biased region" description="Low complexity" evidence="1">
    <location>
        <begin position="310"/>
        <end position="319"/>
    </location>
</feature>
<feature type="region of interest" description="Disordered" evidence="1">
    <location>
        <begin position="1"/>
        <end position="276"/>
    </location>
</feature>
<feature type="region of interest" description="Disordered" evidence="1">
    <location>
        <begin position="372"/>
        <end position="441"/>
    </location>
</feature>
<dbReference type="Pfam" id="PF00172">
    <property type="entry name" value="Zn_clus"/>
    <property type="match status" value="1"/>
</dbReference>
<comment type="caution">
    <text evidence="3">The sequence shown here is derived from an EMBL/GenBank/DDBJ whole genome shotgun (WGS) entry which is preliminary data.</text>
</comment>
<dbReference type="CDD" id="cd00067">
    <property type="entry name" value="GAL4"/>
    <property type="match status" value="1"/>
</dbReference>
<feature type="compositionally biased region" description="Polar residues" evidence="1">
    <location>
        <begin position="602"/>
        <end position="611"/>
    </location>
</feature>
<evidence type="ECO:0000256" key="1">
    <source>
        <dbReference type="SAM" id="MobiDB-lite"/>
    </source>
</evidence>
<dbReference type="GO" id="GO:0000981">
    <property type="term" value="F:DNA-binding transcription factor activity, RNA polymerase II-specific"/>
    <property type="evidence" value="ECO:0007669"/>
    <property type="project" value="InterPro"/>
</dbReference>
<feature type="domain" description="Zn(2)-C6 fungal-type" evidence="2">
    <location>
        <begin position="340"/>
        <end position="371"/>
    </location>
</feature>
<dbReference type="InterPro" id="IPR053181">
    <property type="entry name" value="EcdB-like_regulator"/>
</dbReference>
<dbReference type="Proteomes" id="UP001049176">
    <property type="component" value="Chromosome 3"/>
</dbReference>
<dbReference type="GeneID" id="66074888"/>
<feature type="compositionally biased region" description="Low complexity" evidence="1">
    <location>
        <begin position="501"/>
        <end position="512"/>
    </location>
</feature>
<feature type="region of interest" description="Disordered" evidence="1">
    <location>
        <begin position="596"/>
        <end position="653"/>
    </location>
</feature>
<feature type="compositionally biased region" description="Polar residues" evidence="1">
    <location>
        <begin position="164"/>
        <end position="177"/>
    </location>
</feature>
<feature type="region of interest" description="Disordered" evidence="1">
    <location>
        <begin position="484"/>
        <end position="516"/>
    </location>
</feature>
<feature type="compositionally biased region" description="Acidic residues" evidence="1">
    <location>
        <begin position="57"/>
        <end position="67"/>
    </location>
</feature>
<dbReference type="PANTHER" id="PTHR47785">
    <property type="entry name" value="ZN(II)2CYS6 TRANSCRIPTION FACTOR (EUROFUNG)-RELATED-RELATED"/>
    <property type="match status" value="1"/>
</dbReference>
<reference evidence="3" key="1">
    <citation type="journal article" date="2021" name="Genome Biol. Evol.">
        <title>The assembled and annotated genome of the fairy-ring fungus Marasmius oreades.</title>
        <authorList>
            <person name="Hiltunen M."/>
            <person name="Ament-Velasquez S.L."/>
            <person name="Johannesson H."/>
        </authorList>
    </citation>
    <scope>NUCLEOTIDE SEQUENCE</scope>
    <source>
        <strain evidence="3">03SP1</strain>
    </source>
</reference>